<organism evidence="1 2">
    <name type="scientific">Diphasiastrum complanatum</name>
    <name type="common">Issler's clubmoss</name>
    <name type="synonym">Lycopodium complanatum</name>
    <dbReference type="NCBI Taxonomy" id="34168"/>
    <lineage>
        <taxon>Eukaryota</taxon>
        <taxon>Viridiplantae</taxon>
        <taxon>Streptophyta</taxon>
        <taxon>Embryophyta</taxon>
        <taxon>Tracheophyta</taxon>
        <taxon>Lycopodiopsida</taxon>
        <taxon>Lycopodiales</taxon>
        <taxon>Lycopodiaceae</taxon>
        <taxon>Lycopodioideae</taxon>
        <taxon>Diphasiastrum</taxon>
    </lineage>
</organism>
<reference evidence="2" key="1">
    <citation type="journal article" date="2024" name="Proc. Natl. Acad. Sci. U.S.A.">
        <title>Extraordinary preservation of gene collinearity over three hundred million years revealed in homosporous lycophytes.</title>
        <authorList>
            <person name="Li C."/>
            <person name="Wickell D."/>
            <person name="Kuo L.Y."/>
            <person name="Chen X."/>
            <person name="Nie B."/>
            <person name="Liao X."/>
            <person name="Peng D."/>
            <person name="Ji J."/>
            <person name="Jenkins J."/>
            <person name="Williams M."/>
            <person name="Shu S."/>
            <person name="Plott C."/>
            <person name="Barry K."/>
            <person name="Rajasekar S."/>
            <person name="Grimwood J."/>
            <person name="Han X."/>
            <person name="Sun S."/>
            <person name="Hou Z."/>
            <person name="He W."/>
            <person name="Dai G."/>
            <person name="Sun C."/>
            <person name="Schmutz J."/>
            <person name="Leebens-Mack J.H."/>
            <person name="Li F.W."/>
            <person name="Wang L."/>
        </authorList>
    </citation>
    <scope>NUCLEOTIDE SEQUENCE [LARGE SCALE GENOMIC DNA]</scope>
    <source>
        <strain evidence="2">cv. PW_Plant_1</strain>
    </source>
</reference>
<gene>
    <name evidence="1" type="ORF">O6H91_14G044200</name>
</gene>
<protein>
    <submittedName>
        <fullName evidence="1">Uncharacterized protein</fullName>
    </submittedName>
</protein>
<name>A0ACC2BP32_DIPCM</name>
<proteinExistence type="predicted"/>
<accession>A0ACC2BP32</accession>
<sequence>MESPATYLMQLVLFLSFMFLLMQCSLERELRSVVEMRTLDVALTLQASKPFHFAESSLNYEQQQQQKRGSFRLNLVHRDANTSPFRLQNATRQQLLKQRLIRDEARVKWISTPIHRLQASESSHLQSSSSRSSAEGLASPVLSGLSFGSAEYFVRLGVGTPAKPIYMVIDTGSDVPWLQCKPCRRCYDQNDPIFDPKQSSSYQQLKCTSQQCRQLTMRACQDKQCMYEIFYGDGSFTAGNLAMETFSVGDSAVERVAFGCGHDNEGLFVGAGGLLGLGAGALSFSSQASASRFSYCLIDRESGALNSSSALIFGNASIPAGARFTRLLRNQKHATYYYVALTGISVGGLRLPIRAEAFRLSASGGGGVIIDSGTSVTRLAAPAYYLLRNAFRQGTRHLPAASGFSLFDTCYDFSRVKSVDVPTVAFHFAGAIDLQLQANNYLLPVDDSGTFCFAFAGTSLNISIIGNIQQQGTRIAIDGQARRVAFIPQECG</sequence>
<keyword evidence="2" id="KW-1185">Reference proteome</keyword>
<comment type="caution">
    <text evidence="1">The sequence shown here is derived from an EMBL/GenBank/DDBJ whole genome shotgun (WGS) entry which is preliminary data.</text>
</comment>
<dbReference type="EMBL" id="CM055105">
    <property type="protein sequence ID" value="KAJ7531443.1"/>
    <property type="molecule type" value="Genomic_DNA"/>
</dbReference>
<evidence type="ECO:0000313" key="2">
    <source>
        <dbReference type="Proteomes" id="UP001162992"/>
    </source>
</evidence>
<dbReference type="Proteomes" id="UP001162992">
    <property type="component" value="Chromosome 14"/>
</dbReference>
<evidence type="ECO:0000313" key="1">
    <source>
        <dbReference type="EMBL" id="KAJ7531443.1"/>
    </source>
</evidence>